<gene>
    <name evidence="7" type="ORF">AQUCO_01700012v1</name>
</gene>
<dbReference type="STRING" id="218851.A0A2G5DKS4"/>
<protein>
    <submittedName>
        <fullName evidence="7">Uncharacterized protein</fullName>
    </submittedName>
</protein>
<dbReference type="GO" id="GO:0016020">
    <property type="term" value="C:membrane"/>
    <property type="evidence" value="ECO:0007669"/>
    <property type="project" value="UniProtKB-SubCell"/>
</dbReference>
<proteinExistence type="inferred from homology"/>
<evidence type="ECO:0000256" key="5">
    <source>
        <dbReference type="ARBA" id="ARBA00023136"/>
    </source>
</evidence>
<dbReference type="InParanoid" id="A0A2G5DKS4"/>
<dbReference type="Proteomes" id="UP000230069">
    <property type="component" value="Unassembled WGS sequence"/>
</dbReference>
<name>A0A2G5DKS4_AQUCA</name>
<reference evidence="7 8" key="1">
    <citation type="submission" date="2017-09" db="EMBL/GenBank/DDBJ databases">
        <title>WGS assembly of Aquilegia coerulea Goldsmith.</title>
        <authorList>
            <person name="Hodges S."/>
            <person name="Kramer E."/>
            <person name="Nordborg M."/>
            <person name="Tomkins J."/>
            <person name="Borevitz J."/>
            <person name="Derieg N."/>
            <person name="Yan J."/>
            <person name="Mihaltcheva S."/>
            <person name="Hayes R.D."/>
            <person name="Rokhsar D."/>
        </authorList>
    </citation>
    <scope>NUCLEOTIDE SEQUENCE [LARGE SCALE GENOMIC DNA]</scope>
    <source>
        <strain evidence="8">cv. Goldsmith</strain>
    </source>
</reference>
<evidence type="ECO:0000256" key="4">
    <source>
        <dbReference type="ARBA" id="ARBA00022989"/>
    </source>
</evidence>
<feature type="region of interest" description="Disordered" evidence="6">
    <location>
        <begin position="1"/>
        <end position="58"/>
    </location>
</feature>
<accession>A0A2G5DKS4</accession>
<dbReference type="EMBL" id="KZ305034">
    <property type="protein sequence ID" value="PIA44099.1"/>
    <property type="molecule type" value="Genomic_DNA"/>
</dbReference>
<dbReference type="FunCoup" id="A0A2G5DKS4">
    <property type="interactions" value="870"/>
</dbReference>
<feature type="compositionally biased region" description="Polar residues" evidence="6">
    <location>
        <begin position="22"/>
        <end position="38"/>
    </location>
</feature>
<evidence type="ECO:0000256" key="2">
    <source>
        <dbReference type="ARBA" id="ARBA00009074"/>
    </source>
</evidence>
<comment type="subcellular location">
    <subcellularLocation>
        <location evidence="1">Membrane</location>
    </subcellularLocation>
</comment>
<organism evidence="7 8">
    <name type="scientific">Aquilegia coerulea</name>
    <name type="common">Rocky mountain columbine</name>
    <dbReference type="NCBI Taxonomy" id="218851"/>
    <lineage>
        <taxon>Eukaryota</taxon>
        <taxon>Viridiplantae</taxon>
        <taxon>Streptophyta</taxon>
        <taxon>Embryophyta</taxon>
        <taxon>Tracheophyta</taxon>
        <taxon>Spermatophyta</taxon>
        <taxon>Magnoliopsida</taxon>
        <taxon>Ranunculales</taxon>
        <taxon>Ranunculaceae</taxon>
        <taxon>Thalictroideae</taxon>
        <taxon>Aquilegia</taxon>
    </lineage>
</organism>
<dbReference type="PANTHER" id="PTHR31113">
    <property type="entry name" value="UPF0496 PROTEIN 3-RELATED"/>
    <property type="match status" value="1"/>
</dbReference>
<evidence type="ECO:0000256" key="3">
    <source>
        <dbReference type="ARBA" id="ARBA00022692"/>
    </source>
</evidence>
<evidence type="ECO:0000313" key="8">
    <source>
        <dbReference type="Proteomes" id="UP000230069"/>
    </source>
</evidence>
<feature type="compositionally biased region" description="Low complexity" evidence="6">
    <location>
        <begin position="39"/>
        <end position="58"/>
    </location>
</feature>
<keyword evidence="3" id="KW-0812">Transmembrane</keyword>
<keyword evidence="5" id="KW-0472">Membrane</keyword>
<evidence type="ECO:0000256" key="1">
    <source>
        <dbReference type="ARBA" id="ARBA00004370"/>
    </source>
</evidence>
<dbReference type="PANTHER" id="PTHR31113:SF5">
    <property type="entry name" value="OS04G0405700 PROTEIN"/>
    <property type="match status" value="1"/>
</dbReference>
<keyword evidence="8" id="KW-1185">Reference proteome</keyword>
<evidence type="ECO:0000256" key="6">
    <source>
        <dbReference type="SAM" id="MobiDB-lite"/>
    </source>
</evidence>
<feature type="compositionally biased region" description="Basic residues" evidence="6">
    <location>
        <begin position="1"/>
        <end position="12"/>
    </location>
</feature>
<sequence length="387" mass="44744">MLHHFSFKSKQKQKQEQEQHHPSTSSTLETNGTLSNLNSTEQNTPTTRSTTSQPSPTLSLTHEYSLAIHTTSYNEIWSKIHSYNPEDEEQHQEEEDEEVEVHANNNVHNGSICSSLNHDHLVSQVLQPNRELVDQALHRVKPTNLTRLVSAYFDHSEQTSYLLYLLLHHSISKARSLYAPLHDLFEILPIDSLSQSQCDRVFEVFVQFNLLDNPFPHPISENFQETRLCFSKLKQQLDHRLVKARKQKRFHHRFLINSLLCFGALVSNPLRSSIPSRLLKKQVLHHIAQLDAAAKGAYVLNNDLDTIDRLVARLHAVVESDKILVRIGLERGRDRYPIQEVVKQLRKNYPNFLNQLKDLEEHVCLGFATVNRARSLLLQQIHHQQSM</sequence>
<dbReference type="OrthoDB" id="1932397at2759"/>
<evidence type="ECO:0000313" key="7">
    <source>
        <dbReference type="EMBL" id="PIA44099.1"/>
    </source>
</evidence>
<comment type="similarity">
    <text evidence="2">Belongs to the UPF0496 family.</text>
</comment>
<dbReference type="InterPro" id="IPR007749">
    <property type="entry name" value="DUF677"/>
</dbReference>
<dbReference type="AlphaFoldDB" id="A0A2G5DKS4"/>
<keyword evidence="4" id="KW-1133">Transmembrane helix</keyword>